<name>A0ABW0PBQ5_9BURK</name>
<dbReference type="Gene3D" id="2.40.160.20">
    <property type="match status" value="1"/>
</dbReference>
<evidence type="ECO:0000313" key="5">
    <source>
        <dbReference type="EMBL" id="MFC5510076.1"/>
    </source>
</evidence>
<evidence type="ECO:0000256" key="2">
    <source>
        <dbReference type="ARBA" id="ARBA00022729"/>
    </source>
</evidence>
<sequence>MFKKIAAAVALVAASASAFAVEPQPFYAGVDVGSTKIEGLDREGGYGAFLGYKFTPNVAIEGGYHRLADTEFSVGSARGDVTVDQIALSVIGSLPLSNGFDVYGRLGYNRIEADADFGGVSAKEHDSGALYGLGLGYSFSPVVHARLEVQKPASDTTRVLAGVGFRF</sequence>
<dbReference type="Proteomes" id="UP001596031">
    <property type="component" value="Unassembled WGS sequence"/>
</dbReference>
<feature type="domain" description="Outer membrane protein beta-barrel" evidence="4">
    <location>
        <begin position="6"/>
        <end position="167"/>
    </location>
</feature>
<evidence type="ECO:0000313" key="6">
    <source>
        <dbReference type="Proteomes" id="UP001596031"/>
    </source>
</evidence>
<dbReference type="RefSeq" id="WP_379716946.1">
    <property type="nucleotide sequence ID" value="NZ_JBHSMS010000011.1"/>
</dbReference>
<dbReference type="EMBL" id="JBHSMS010000011">
    <property type="protein sequence ID" value="MFC5510076.1"/>
    <property type="molecule type" value="Genomic_DNA"/>
</dbReference>
<organism evidence="5 6">
    <name type="scientific">Massilia jejuensis</name>
    <dbReference type="NCBI Taxonomy" id="648894"/>
    <lineage>
        <taxon>Bacteria</taxon>
        <taxon>Pseudomonadati</taxon>
        <taxon>Pseudomonadota</taxon>
        <taxon>Betaproteobacteria</taxon>
        <taxon>Burkholderiales</taxon>
        <taxon>Oxalobacteraceae</taxon>
        <taxon>Telluria group</taxon>
        <taxon>Massilia</taxon>
    </lineage>
</organism>
<keyword evidence="6" id="KW-1185">Reference proteome</keyword>
<keyword evidence="2 3" id="KW-0732">Signal</keyword>
<feature type="signal peptide" evidence="3">
    <location>
        <begin position="1"/>
        <end position="20"/>
    </location>
</feature>
<evidence type="ECO:0000256" key="1">
    <source>
        <dbReference type="ARBA" id="ARBA00004442"/>
    </source>
</evidence>
<dbReference type="InterPro" id="IPR011250">
    <property type="entry name" value="OMP/PagP_B-barrel"/>
</dbReference>
<comment type="caution">
    <text evidence="5">The sequence shown here is derived from an EMBL/GenBank/DDBJ whole genome shotgun (WGS) entry which is preliminary data.</text>
</comment>
<comment type="subcellular location">
    <subcellularLocation>
        <location evidence="1">Cell outer membrane</location>
    </subcellularLocation>
</comment>
<evidence type="ECO:0000259" key="4">
    <source>
        <dbReference type="Pfam" id="PF13505"/>
    </source>
</evidence>
<feature type="chain" id="PRO_5046399653" evidence="3">
    <location>
        <begin position="21"/>
        <end position="167"/>
    </location>
</feature>
<reference evidence="6" key="1">
    <citation type="journal article" date="2019" name="Int. J. Syst. Evol. Microbiol.">
        <title>The Global Catalogue of Microorganisms (GCM) 10K type strain sequencing project: providing services to taxonomists for standard genome sequencing and annotation.</title>
        <authorList>
            <consortium name="The Broad Institute Genomics Platform"/>
            <consortium name="The Broad Institute Genome Sequencing Center for Infectious Disease"/>
            <person name="Wu L."/>
            <person name="Ma J."/>
        </authorList>
    </citation>
    <scope>NUCLEOTIDE SEQUENCE [LARGE SCALE GENOMIC DNA]</scope>
    <source>
        <strain evidence="6">CCUG 38813</strain>
    </source>
</reference>
<dbReference type="Pfam" id="PF13505">
    <property type="entry name" value="OMP_b-brl"/>
    <property type="match status" value="1"/>
</dbReference>
<protein>
    <submittedName>
        <fullName evidence="5">Porin family protein</fullName>
    </submittedName>
</protein>
<dbReference type="InterPro" id="IPR027385">
    <property type="entry name" value="Beta-barrel_OMP"/>
</dbReference>
<accession>A0ABW0PBQ5</accession>
<gene>
    <name evidence="5" type="ORF">ACFPOU_02905</name>
</gene>
<evidence type="ECO:0000256" key="3">
    <source>
        <dbReference type="SAM" id="SignalP"/>
    </source>
</evidence>
<dbReference type="SUPFAM" id="SSF56925">
    <property type="entry name" value="OMPA-like"/>
    <property type="match status" value="1"/>
</dbReference>
<proteinExistence type="predicted"/>